<accession>A0ABX1U7T7</accession>
<keyword evidence="3" id="KW-0472">Membrane</keyword>
<keyword evidence="3" id="KW-1133">Transmembrane helix</keyword>
<gene>
    <name evidence="4" type="ORF">HJ568_03890</name>
</gene>
<keyword evidence="3" id="KW-0812">Transmembrane</keyword>
<evidence type="ECO:0000313" key="4">
    <source>
        <dbReference type="EMBL" id="NMR69112.1"/>
    </source>
</evidence>
<keyword evidence="1" id="KW-0175">Coiled coil</keyword>
<feature type="compositionally biased region" description="Polar residues" evidence="2">
    <location>
        <begin position="440"/>
        <end position="458"/>
    </location>
</feature>
<organism evidence="4 5">
    <name type="scientific">Vibrio breoganii</name>
    <dbReference type="NCBI Taxonomy" id="553239"/>
    <lineage>
        <taxon>Bacteria</taxon>
        <taxon>Pseudomonadati</taxon>
        <taxon>Pseudomonadota</taxon>
        <taxon>Gammaproteobacteria</taxon>
        <taxon>Vibrionales</taxon>
        <taxon>Vibrionaceae</taxon>
        <taxon>Vibrio</taxon>
    </lineage>
</organism>
<dbReference type="InterPro" id="IPR020012">
    <property type="entry name" value="LysM_FimV"/>
</dbReference>
<evidence type="ECO:0000313" key="5">
    <source>
        <dbReference type="Proteomes" id="UP000590068"/>
    </source>
</evidence>
<dbReference type="InterPro" id="IPR020011">
    <property type="entry name" value="FimV_C"/>
</dbReference>
<comment type="caution">
    <text evidence="4">The sequence shown here is derived from an EMBL/GenBank/DDBJ whole genome shotgun (WGS) entry which is preliminary data.</text>
</comment>
<evidence type="ECO:0000256" key="2">
    <source>
        <dbReference type="SAM" id="MobiDB-lite"/>
    </source>
</evidence>
<sequence length="570" mass="63037">MELYRRTLIVIACILFSVVSHAEEIRLVGPSGKLQAVPTYIVPDNLDGTTLNRDQNRLSTQRTYGPTAIDETLWSIGQTVRTSEQQSVYKMVLAIYRANPTAFEDRNIHLLKPGSTITIPTDAEVEKQSVAEAVRLFKIHERKASYLAKVASENAPTQINVEDLGAREIQQKQIEFLQQQLQSSQSEFNSLQQNNQDLLKAIGTIRTDVVELKGQLDLESERRANVEKILIEQGNASGTTVSQDSTSLLTNVWVIVALSAAVTALIMLLIIRLTLSIRPVPQIGNEPSAPKALNPVPVARGDEEPEIENVEPVEAKRESATDESTQAESKHTESQQGTVNPLDKEFEQELDKILADKAESEHDESAEEDVNPVPQSTVEPEEVVHDEDLPEYGEKEALADARKEALELLAEDDTHSISESKPVDDEPAPQSLLGPESSLEPESQEINPTDDVVSQQAPVENELSVEQKPHSPYKTIDEVIAEGDAEPTTNPDEEELDLRVGLDEFPDVIGKVELKDVDLEGEVASQLDLATVYIQMNDLNHASKLLKGVLEKGTQEEQQRAQQLLESIRS</sequence>
<keyword evidence="5" id="KW-1185">Reference proteome</keyword>
<feature type="transmembrane region" description="Helical" evidence="3">
    <location>
        <begin position="252"/>
        <end position="271"/>
    </location>
</feature>
<feature type="compositionally biased region" description="Acidic residues" evidence="2">
    <location>
        <begin position="479"/>
        <end position="494"/>
    </location>
</feature>
<evidence type="ECO:0000256" key="1">
    <source>
        <dbReference type="SAM" id="Coils"/>
    </source>
</evidence>
<proteinExistence type="predicted"/>
<feature type="compositionally biased region" description="Basic and acidic residues" evidence="2">
    <location>
        <begin position="382"/>
        <end position="424"/>
    </location>
</feature>
<protein>
    <recommendedName>
        <fullName evidence="6">Pilus assembly protein FimV</fullName>
    </recommendedName>
</protein>
<evidence type="ECO:0000256" key="3">
    <source>
        <dbReference type="SAM" id="Phobius"/>
    </source>
</evidence>
<dbReference type="InterPro" id="IPR038440">
    <property type="entry name" value="FimV_C_sf"/>
</dbReference>
<dbReference type="EMBL" id="JABCJR010000005">
    <property type="protein sequence ID" value="NMR69112.1"/>
    <property type="molecule type" value="Genomic_DNA"/>
</dbReference>
<dbReference type="Proteomes" id="UP000590068">
    <property type="component" value="Unassembled WGS sequence"/>
</dbReference>
<dbReference type="NCBIfam" id="TIGR03505">
    <property type="entry name" value="FimV_core"/>
    <property type="match status" value="1"/>
</dbReference>
<feature type="region of interest" description="Disordered" evidence="2">
    <location>
        <begin position="284"/>
        <end position="343"/>
    </location>
</feature>
<feature type="compositionally biased region" description="Acidic residues" evidence="2">
    <location>
        <begin position="361"/>
        <end position="370"/>
    </location>
</feature>
<name>A0ABX1U7T7_9VIBR</name>
<dbReference type="NCBIfam" id="TIGR03504">
    <property type="entry name" value="FimV_Cterm"/>
    <property type="match status" value="1"/>
</dbReference>
<feature type="coiled-coil region" evidence="1">
    <location>
        <begin position="167"/>
        <end position="201"/>
    </location>
</feature>
<reference evidence="4 5" key="1">
    <citation type="submission" date="2020-04" db="EMBL/GenBank/DDBJ databases">
        <title>WGS-Seq of Vibrio isolated by the O'Toole Lab.</title>
        <authorList>
            <person name="Mckone K.P."/>
            <person name="Whitaker R."/>
            <person name="Sevigney J.L."/>
            <person name="Herring J.B."/>
            <person name="O'Toole G."/>
        </authorList>
    </citation>
    <scope>NUCLEOTIDE SEQUENCE [LARGE SCALE GENOMIC DNA]</scope>
    <source>
        <strain evidence="4 5">BS_02</strain>
    </source>
</reference>
<dbReference type="Gene3D" id="1.20.58.2200">
    <property type="match status" value="1"/>
</dbReference>
<evidence type="ECO:0008006" key="6">
    <source>
        <dbReference type="Google" id="ProtNLM"/>
    </source>
</evidence>
<feature type="region of interest" description="Disordered" evidence="2">
    <location>
        <begin position="358"/>
        <end position="494"/>
    </location>
</feature>